<evidence type="ECO:0000313" key="2">
    <source>
        <dbReference type="Proteomes" id="UP000502823"/>
    </source>
</evidence>
<gene>
    <name evidence="1" type="ORF">Cfor_05762</name>
</gene>
<protein>
    <submittedName>
        <fullName evidence="1">Uncharacterized protein</fullName>
    </submittedName>
</protein>
<name>A0A6L2PWU2_COPFO</name>
<dbReference type="PANTHER" id="PTHR46060:SF1">
    <property type="entry name" value="MARINER MOS1 TRANSPOSASE-LIKE PROTEIN"/>
    <property type="match status" value="1"/>
</dbReference>
<dbReference type="GO" id="GO:0003676">
    <property type="term" value="F:nucleic acid binding"/>
    <property type="evidence" value="ECO:0007669"/>
    <property type="project" value="InterPro"/>
</dbReference>
<dbReference type="PANTHER" id="PTHR46060">
    <property type="entry name" value="MARINER MOS1 TRANSPOSASE-LIKE PROTEIN"/>
    <property type="match status" value="1"/>
</dbReference>
<dbReference type="AlphaFoldDB" id="A0A6L2PWU2"/>
<comment type="caution">
    <text evidence="1">The sequence shown here is derived from an EMBL/GenBank/DDBJ whole genome shotgun (WGS) entry which is preliminary data.</text>
</comment>
<keyword evidence="2" id="KW-1185">Reference proteome</keyword>
<proteinExistence type="predicted"/>
<dbReference type="OrthoDB" id="6818839at2759"/>
<sequence length="154" mass="17688">MATLLRLKWDVLPHAAYSSDLAPSDYHLFGPMKAFLGGKRFQNNGEVIAGVQRWIHEPPKTFSETGLKNFPESWYKCIAVNRDYTAKQCVKLSHCVANKFFRTEFSFKIERPLYFTFISEVTTFGHNGFTTSKRRNGIFFIIIRVLNAVGISKN</sequence>
<reference evidence="2" key="1">
    <citation type="submission" date="2020-01" db="EMBL/GenBank/DDBJ databases">
        <title>Draft genome sequence of the Termite Coptotermes fromosanus.</title>
        <authorList>
            <person name="Itakura S."/>
            <person name="Yosikawa Y."/>
            <person name="Umezawa K."/>
        </authorList>
    </citation>
    <scope>NUCLEOTIDE SEQUENCE [LARGE SCALE GENOMIC DNA]</scope>
</reference>
<dbReference type="EMBL" id="BLKM01009501">
    <property type="protein sequence ID" value="GFG37093.1"/>
    <property type="molecule type" value="Genomic_DNA"/>
</dbReference>
<dbReference type="InterPro" id="IPR036397">
    <property type="entry name" value="RNaseH_sf"/>
</dbReference>
<dbReference type="InterPro" id="IPR052709">
    <property type="entry name" value="Transposase-MT_Hybrid"/>
</dbReference>
<dbReference type="Gene3D" id="3.30.420.10">
    <property type="entry name" value="Ribonuclease H-like superfamily/Ribonuclease H"/>
    <property type="match status" value="1"/>
</dbReference>
<accession>A0A6L2PWU2</accession>
<dbReference type="InParanoid" id="A0A6L2PWU2"/>
<dbReference type="Proteomes" id="UP000502823">
    <property type="component" value="Unassembled WGS sequence"/>
</dbReference>
<organism evidence="1 2">
    <name type="scientific">Coptotermes formosanus</name>
    <name type="common">Formosan subterranean termite</name>
    <dbReference type="NCBI Taxonomy" id="36987"/>
    <lineage>
        <taxon>Eukaryota</taxon>
        <taxon>Metazoa</taxon>
        <taxon>Ecdysozoa</taxon>
        <taxon>Arthropoda</taxon>
        <taxon>Hexapoda</taxon>
        <taxon>Insecta</taxon>
        <taxon>Pterygota</taxon>
        <taxon>Neoptera</taxon>
        <taxon>Polyneoptera</taxon>
        <taxon>Dictyoptera</taxon>
        <taxon>Blattodea</taxon>
        <taxon>Blattoidea</taxon>
        <taxon>Termitoidae</taxon>
        <taxon>Rhinotermitidae</taxon>
        <taxon>Coptotermes</taxon>
    </lineage>
</organism>
<evidence type="ECO:0000313" key="1">
    <source>
        <dbReference type="EMBL" id="GFG37093.1"/>
    </source>
</evidence>